<gene>
    <name evidence="2" type="ORF">TTHERM_00551120</name>
</gene>
<dbReference type="EMBL" id="GG662828">
    <property type="protein sequence ID" value="EAR88954.2"/>
    <property type="molecule type" value="Genomic_DNA"/>
</dbReference>
<evidence type="ECO:0000256" key="1">
    <source>
        <dbReference type="SAM" id="MobiDB-lite"/>
    </source>
</evidence>
<dbReference type="AlphaFoldDB" id="Q22UL6"/>
<dbReference type="KEGG" id="tet:TTHERM_00551120"/>
<feature type="compositionally biased region" description="Polar residues" evidence="1">
    <location>
        <begin position="436"/>
        <end position="446"/>
    </location>
</feature>
<organism evidence="2 3">
    <name type="scientific">Tetrahymena thermophila (strain SB210)</name>
    <dbReference type="NCBI Taxonomy" id="312017"/>
    <lineage>
        <taxon>Eukaryota</taxon>
        <taxon>Sar</taxon>
        <taxon>Alveolata</taxon>
        <taxon>Ciliophora</taxon>
        <taxon>Intramacronucleata</taxon>
        <taxon>Oligohymenophorea</taxon>
        <taxon>Hymenostomatida</taxon>
        <taxon>Tetrahymenina</taxon>
        <taxon>Tetrahymenidae</taxon>
        <taxon>Tetrahymena</taxon>
    </lineage>
</organism>
<dbReference type="RefSeq" id="XP_001009199.2">
    <property type="nucleotide sequence ID" value="XM_001009199.3"/>
</dbReference>
<protein>
    <submittedName>
        <fullName evidence="2">Cdc14 phosphatase-binding protein amine-terminal protein</fullName>
    </submittedName>
</protein>
<proteinExistence type="predicted"/>
<reference evidence="3" key="1">
    <citation type="journal article" date="2006" name="PLoS Biol.">
        <title>Macronuclear genome sequence of the ciliate Tetrahymena thermophila, a model eukaryote.</title>
        <authorList>
            <person name="Eisen J.A."/>
            <person name="Coyne R.S."/>
            <person name="Wu M."/>
            <person name="Wu D."/>
            <person name="Thiagarajan M."/>
            <person name="Wortman J.R."/>
            <person name="Badger J.H."/>
            <person name="Ren Q."/>
            <person name="Amedeo P."/>
            <person name="Jones K.M."/>
            <person name="Tallon L.J."/>
            <person name="Delcher A.L."/>
            <person name="Salzberg S.L."/>
            <person name="Silva J.C."/>
            <person name="Haas B.J."/>
            <person name="Majoros W.H."/>
            <person name="Farzad M."/>
            <person name="Carlton J.M."/>
            <person name="Smith R.K. Jr."/>
            <person name="Garg J."/>
            <person name="Pearlman R.E."/>
            <person name="Karrer K.M."/>
            <person name="Sun L."/>
            <person name="Manning G."/>
            <person name="Elde N.C."/>
            <person name="Turkewitz A.P."/>
            <person name="Asai D.J."/>
            <person name="Wilkes D.E."/>
            <person name="Wang Y."/>
            <person name="Cai H."/>
            <person name="Collins K."/>
            <person name="Stewart B.A."/>
            <person name="Lee S.R."/>
            <person name="Wilamowska K."/>
            <person name="Weinberg Z."/>
            <person name="Ruzzo W.L."/>
            <person name="Wloga D."/>
            <person name="Gaertig J."/>
            <person name="Frankel J."/>
            <person name="Tsao C.-C."/>
            <person name="Gorovsky M.A."/>
            <person name="Keeling P.J."/>
            <person name="Waller R.F."/>
            <person name="Patron N.J."/>
            <person name="Cherry J.M."/>
            <person name="Stover N.A."/>
            <person name="Krieger C.J."/>
            <person name="del Toro C."/>
            <person name="Ryder H.F."/>
            <person name="Williamson S.C."/>
            <person name="Barbeau R.A."/>
            <person name="Hamilton E.P."/>
            <person name="Orias E."/>
        </authorList>
    </citation>
    <scope>NUCLEOTIDE SEQUENCE [LARGE SCALE GENOMIC DNA]</scope>
    <source>
        <strain evidence="3">SB210</strain>
    </source>
</reference>
<evidence type="ECO:0000313" key="3">
    <source>
        <dbReference type="Proteomes" id="UP000009168"/>
    </source>
</evidence>
<keyword evidence="3" id="KW-1185">Reference proteome</keyword>
<dbReference type="Gene3D" id="1.25.10.10">
    <property type="entry name" value="Leucine-rich Repeat Variant"/>
    <property type="match status" value="1"/>
</dbReference>
<dbReference type="InterPro" id="IPR016024">
    <property type="entry name" value="ARM-type_fold"/>
</dbReference>
<dbReference type="GeneID" id="7840647"/>
<dbReference type="InParanoid" id="Q22UL6"/>
<dbReference type="OrthoDB" id="312805at2759"/>
<evidence type="ECO:0000313" key="2">
    <source>
        <dbReference type="EMBL" id="EAR88954.2"/>
    </source>
</evidence>
<dbReference type="SUPFAM" id="SSF48371">
    <property type="entry name" value="ARM repeat"/>
    <property type="match status" value="1"/>
</dbReference>
<dbReference type="InterPro" id="IPR011989">
    <property type="entry name" value="ARM-like"/>
</dbReference>
<sequence length="787" mass="90569">MYNQQSLIPQSQHYLSPNQRPKSKNNLDYYNDPYESQQNAIHQAASAQQLISPPTQMIPSQHLYQQDLLGEMRAKMNLQSENIKIYITLKKDVDDEGDYRKLILMTKTNIKVSMLKRLVEQEFSDLFPNEPTFICAKLQDQYGYSLSNSSYVFELVKNGDKLYALPEKIGSDMGAVNMHLTSDIQELLYLLRSMQQNICSKLTDASFTRIENLEEVLGAILPLGFSAQNKMIVHNVAAIIRKIFLTERLEMFEVQENIIILNLLINLLHFWICELIFGDPYLLQQVVDILEILFKSIVICQKMKTPQAINSLMLASKLDSVSVQTRSRMIKLISHLTKGDFKNTYNPKPVSRGQIIQLNRDVDAAQRQTGLRLQQQEENNRIKQQQEDSLDQFYKNSQSRLPIGRENQINQSYQPNFAPNNATNNVIKRPQSIRGNTANKNLQNNPYGEYRLPSNPQIKIDDQLEDAKRLQQQSRFEPFKNSTKNIMRPKSPKENQDGYVGNIYSKDGADTFQTVNDNMMKDYVSLLDPTASRDMHIFAVQNLEPIIESIIHIIMDNKESYSKILNLIEITLPTDPSMQQLKILDTICQHLNPYRAEEGLKNKIIQRVLKAFNFQPTAFQPILFNLMRKHLEVGGYAVDVSTAISLIECPYENLQNLGMKILTVLSDSNRSRVSNFDISFESHIKMLIDLTLARDKTHEFVNHTLQTLSNLALKDTLRAQIVHNKGVEIFLAHLRNDSNIEGKRLAAKILLNLSIGSSNINKINKIIFKPLQLSNRRYKNEDCWRID</sequence>
<dbReference type="HOGENOM" id="CLU_350406_0_0_1"/>
<dbReference type="Proteomes" id="UP000009168">
    <property type="component" value="Unassembled WGS sequence"/>
</dbReference>
<feature type="region of interest" description="Disordered" evidence="1">
    <location>
        <begin position="436"/>
        <end position="455"/>
    </location>
</feature>
<accession>Q22UL6</accession>
<name>Q22UL6_TETTS</name>
<feature type="region of interest" description="Disordered" evidence="1">
    <location>
        <begin position="1"/>
        <end position="28"/>
    </location>
</feature>
<dbReference type="eggNOG" id="ENOG502SHS3">
    <property type="taxonomic scope" value="Eukaryota"/>
</dbReference>